<feature type="transmembrane region" description="Helical" evidence="2">
    <location>
        <begin position="1016"/>
        <end position="1037"/>
    </location>
</feature>
<dbReference type="WBParaSite" id="BTMF_0000782601-mRNA-1">
    <property type="protein sequence ID" value="BTMF_0000782601-mRNA-1"/>
    <property type="gene ID" value="BTMF_0000782601"/>
</dbReference>
<name>A0A0R3QJU2_9BILA</name>
<evidence type="ECO:0000256" key="3">
    <source>
        <dbReference type="SAM" id="SignalP"/>
    </source>
</evidence>
<feature type="compositionally biased region" description="Basic residues" evidence="1">
    <location>
        <begin position="1090"/>
        <end position="1102"/>
    </location>
</feature>
<keyword evidence="3" id="KW-0732">Signal</keyword>
<dbReference type="EMBL" id="UZAG01015455">
    <property type="protein sequence ID" value="VDO20471.1"/>
    <property type="molecule type" value="Genomic_DNA"/>
</dbReference>
<evidence type="ECO:0000256" key="1">
    <source>
        <dbReference type="SAM" id="MobiDB-lite"/>
    </source>
</evidence>
<feature type="chain" id="PRO_5043130663" evidence="3">
    <location>
        <begin position="21"/>
        <end position="1169"/>
    </location>
</feature>
<dbReference type="Proteomes" id="UP000280834">
    <property type="component" value="Unassembled WGS sequence"/>
</dbReference>
<evidence type="ECO:0000313" key="5">
    <source>
        <dbReference type="Proteomes" id="UP000280834"/>
    </source>
</evidence>
<organism evidence="6">
    <name type="scientific">Brugia timori</name>
    <dbReference type="NCBI Taxonomy" id="42155"/>
    <lineage>
        <taxon>Eukaryota</taxon>
        <taxon>Metazoa</taxon>
        <taxon>Ecdysozoa</taxon>
        <taxon>Nematoda</taxon>
        <taxon>Chromadorea</taxon>
        <taxon>Rhabditida</taxon>
        <taxon>Spirurina</taxon>
        <taxon>Spiruromorpha</taxon>
        <taxon>Filarioidea</taxon>
        <taxon>Onchocercidae</taxon>
        <taxon>Brugia</taxon>
    </lineage>
</organism>
<feature type="region of interest" description="Disordered" evidence="1">
    <location>
        <begin position="1090"/>
        <end position="1169"/>
    </location>
</feature>
<dbReference type="AlphaFoldDB" id="A0A0R3QJU2"/>
<keyword evidence="2" id="KW-0812">Transmembrane</keyword>
<keyword evidence="5" id="KW-1185">Reference proteome</keyword>
<evidence type="ECO:0000313" key="6">
    <source>
        <dbReference type="WBParaSite" id="BTMF_0000782601-mRNA-1"/>
    </source>
</evidence>
<feature type="compositionally biased region" description="Polar residues" evidence="1">
    <location>
        <begin position="1151"/>
        <end position="1169"/>
    </location>
</feature>
<keyword evidence="2" id="KW-0472">Membrane</keyword>
<proteinExistence type="predicted"/>
<evidence type="ECO:0000313" key="4">
    <source>
        <dbReference type="EMBL" id="VDO20471.1"/>
    </source>
</evidence>
<reference evidence="4 5" key="2">
    <citation type="submission" date="2018-11" db="EMBL/GenBank/DDBJ databases">
        <authorList>
            <consortium name="Pathogen Informatics"/>
        </authorList>
    </citation>
    <scope>NUCLEOTIDE SEQUENCE [LARGE SCALE GENOMIC DNA]</scope>
</reference>
<protein>
    <submittedName>
        <fullName evidence="4 6">Uncharacterized protein</fullName>
    </submittedName>
</protein>
<feature type="transmembrane region" description="Helical" evidence="2">
    <location>
        <begin position="858"/>
        <end position="883"/>
    </location>
</feature>
<gene>
    <name evidence="4" type="ORF">BTMF_LOCUS5940</name>
</gene>
<reference evidence="6" key="1">
    <citation type="submission" date="2017-02" db="UniProtKB">
        <authorList>
            <consortium name="WormBaseParasite"/>
        </authorList>
    </citation>
    <scope>IDENTIFICATION</scope>
</reference>
<keyword evidence="2" id="KW-1133">Transmembrane helix</keyword>
<feature type="signal peptide" evidence="3">
    <location>
        <begin position="1"/>
        <end position="20"/>
    </location>
</feature>
<sequence length="1169" mass="134914">MNLITTVIITVLLSQRLIQCDECDVKLLKTAFPDPDYLIYGLREDRSILLLPSDIVNNDSVSEKLPSLLDDSLSKGPDINHYDAMLIEVHGLLQFITVWQEIHSTGRLYTFTRLSYFEAFRLVFVPTPSKIVYEATFTTLMYFSDLAQNYFIFKTTADNKVFFYQIGEGRTGSYQIIFGRAGTKLFIQKINKITDPWVNPTANLMAINKKTTKWLARRQKSAVPLIDCIAETKSKYGVGILYGRKNLVNDYYEMGDSAFDCKETKCKKGLRNNGGKTYHDKEVDAVHTKGSIYLGFRNGYIFSYRVINEREKFSEILFSLDLAHRTAQKEELDKDDELHLFSTDGKEAIVVICGPTTYYRIYNINPWNGIKVIYLKKDDMTVVKTLKKKCRKVDYNAKHAKLIFFIDTSTAHELKLTFNHDGVLKTYPDPKLNRFDNYRGSLKPFEGIESQWPLHLRNGRTLFYNEKFVLLFFYHLDKSIEMKYEIINSSLKTVTHTKKLTNYGNYVKALLYFPIEYIENEYIELFRKKTEKYPISFYGVVNCTVFVILKFEDFEKVNLKGSGCDKSYKMRAILIDSYITVLRTKDGVNVEGVRIKVSIDYTDIEKGIKESGVVAYTHNLIDSEFEKNNSFTIAPNTFDTIHNIDEYTYYQHKPRTECKYHFRRRKITRSVQKDIKDLSFPALAVSYKKIMKYPCDFEMSSAMYDESVPGVVYVMRRKTEAVLVTPNTIITDTLKHAQNEKFLSNFIYSTSFPYVLYNDSKGASVLSLENPSDIKITFNTTFDTIGIYTGKILYREAEAAYILHSEIEAIEERRNDTVAVTKAVAKQDFEKAAFGIESEIIERPEFHTQKCRLVNAPFFMAFILKVSVLDMLLLLILIILVIYHRAHIIPARRRYKIKMGILKHRKKRKLRDRARRRLRKLNLLRRRKKIVEQETEAKRQAKLIAAAVGQLGGAAASTTEKKKSSSSSSDLITAGAERNVQVNVTSNLQGEEAVFVHVFSADEHAKALATLSLTQTYLISGVMLLSCCILPLLYFWFCHPMSKSMKLGLEETQADEIELMEFVPDEAPDRVNIRCDPFFDDVKVKAFHRRHHHLLRPPRRRQQQQEQNARKVSPVNKISEKGKETNEDTSNVQKEKVSNMPENSVHRSGAEQLTSTEITFSHQTQLHAL</sequence>
<evidence type="ECO:0000256" key="2">
    <source>
        <dbReference type="SAM" id="Phobius"/>
    </source>
</evidence>
<accession>A0A0R3QJU2</accession>